<reference evidence="2 3" key="1">
    <citation type="submission" date="2017-06" db="EMBL/GenBank/DDBJ databases">
        <title>Ant-infecting Ophiocordyceps genomes reveal a high diversity of potential behavioral manipulation genes and a possible major role for enterotoxins.</title>
        <authorList>
            <person name="De Bekker C."/>
            <person name="Evans H.C."/>
            <person name="Brachmann A."/>
            <person name="Hughes D.P."/>
        </authorList>
    </citation>
    <scope>NUCLEOTIDE SEQUENCE [LARGE SCALE GENOMIC DNA]</scope>
    <source>
        <strain evidence="2 3">Map16</strain>
    </source>
</reference>
<protein>
    <submittedName>
        <fullName evidence="2">Uncharacterized protein</fullName>
    </submittedName>
</protein>
<sequence length="74" mass="7625">MPSSSSLAFLDHGASHVSLSPEPADDTAAGTTVTAASPLLTKSQMLTDSLLRDSGPLPPVLEICDSEDDDDDVL</sequence>
<name>A0A2C5Z7I8_9HYPO</name>
<evidence type="ECO:0000313" key="3">
    <source>
        <dbReference type="Proteomes" id="UP000226431"/>
    </source>
</evidence>
<dbReference type="EMBL" id="NJES01000233">
    <property type="protein sequence ID" value="PHH75141.1"/>
    <property type="molecule type" value="Genomic_DNA"/>
</dbReference>
<dbReference type="AlphaFoldDB" id="A0A2C5Z7I8"/>
<evidence type="ECO:0000256" key="1">
    <source>
        <dbReference type="SAM" id="MobiDB-lite"/>
    </source>
</evidence>
<feature type="compositionally biased region" description="Acidic residues" evidence="1">
    <location>
        <begin position="64"/>
        <end position="74"/>
    </location>
</feature>
<evidence type="ECO:0000313" key="2">
    <source>
        <dbReference type="EMBL" id="PHH75141.1"/>
    </source>
</evidence>
<gene>
    <name evidence="2" type="ORF">CDD80_2602</name>
</gene>
<accession>A0A2C5Z7I8</accession>
<organism evidence="2 3">
    <name type="scientific">Ophiocordyceps camponoti-rufipedis</name>
    <dbReference type="NCBI Taxonomy" id="2004952"/>
    <lineage>
        <taxon>Eukaryota</taxon>
        <taxon>Fungi</taxon>
        <taxon>Dikarya</taxon>
        <taxon>Ascomycota</taxon>
        <taxon>Pezizomycotina</taxon>
        <taxon>Sordariomycetes</taxon>
        <taxon>Hypocreomycetidae</taxon>
        <taxon>Hypocreales</taxon>
        <taxon>Ophiocordycipitaceae</taxon>
        <taxon>Ophiocordyceps</taxon>
    </lineage>
</organism>
<dbReference type="Proteomes" id="UP000226431">
    <property type="component" value="Unassembled WGS sequence"/>
</dbReference>
<keyword evidence="3" id="KW-1185">Reference proteome</keyword>
<proteinExistence type="predicted"/>
<dbReference type="OrthoDB" id="4925948at2759"/>
<comment type="caution">
    <text evidence="2">The sequence shown here is derived from an EMBL/GenBank/DDBJ whole genome shotgun (WGS) entry which is preliminary data.</text>
</comment>
<dbReference type="STRING" id="2004952.A0A2C5Z7I8"/>
<feature type="region of interest" description="Disordered" evidence="1">
    <location>
        <begin position="50"/>
        <end position="74"/>
    </location>
</feature>